<sequence>MATLAWRPQEHLTRFLPPNTLDQHPQQQVIFLQKRKRNSDELENSCGAGPSFTGPSYQTARVSSADFDDDEEEEQLLRKKKKAVTAKSPTIYSSSTELLNAMRNAFAVSQDVVFAGSYLDSNNPPMSDKQRVQVVTNDVWRATGYRFTVKDHPRTKEGHKTRLWCSQDEMRKHKPNAKARVSASGESLAKARYPCRSRLFISSREWNTIGQSLVTIRIHHHYSHEPYEGAVRVTAPATTWQDSLSNTQAYLPTTQSYSPSNSQPHSAYESYEPSSNRSSTTAVDSGAAVDWDSVSDNGPGPPAVDSDSEAEQDVPATCAPTLASTNVPLHSHPDPHVRNNGTPINLPPHSHPSLSAAPDTSILTPEIFQARMREHIRNLREFCNGLEYQVQFNDFRMLEQLENEGGSFLRFVHDCLRREGRLEIGQLQCDGQPTYMLSG</sequence>
<keyword evidence="3" id="KW-1185">Reference proteome</keyword>
<comment type="caution">
    <text evidence="2">The sequence shown here is derived from an EMBL/GenBank/DDBJ whole genome shotgun (WGS) entry which is preliminary data.</text>
</comment>
<feature type="compositionally biased region" description="Polar residues" evidence="1">
    <location>
        <begin position="251"/>
        <end position="265"/>
    </location>
</feature>
<reference evidence="2" key="1">
    <citation type="journal article" date="2021" name="Genome Biol. Evol.">
        <title>The assembled and annotated genome of the fairy-ring fungus Marasmius oreades.</title>
        <authorList>
            <person name="Hiltunen M."/>
            <person name="Ament-Velasquez S.L."/>
            <person name="Johannesson H."/>
        </authorList>
    </citation>
    <scope>NUCLEOTIDE SEQUENCE</scope>
    <source>
        <strain evidence="2">03SP1</strain>
    </source>
</reference>
<protein>
    <submittedName>
        <fullName evidence="2">Uncharacterized protein</fullName>
    </submittedName>
</protein>
<dbReference type="EMBL" id="CM032187">
    <property type="protein sequence ID" value="KAG7089972.1"/>
    <property type="molecule type" value="Genomic_DNA"/>
</dbReference>
<dbReference type="KEGG" id="more:E1B28_011597"/>
<evidence type="ECO:0000313" key="2">
    <source>
        <dbReference type="EMBL" id="KAG7089972.1"/>
    </source>
</evidence>
<dbReference type="AlphaFoldDB" id="A0A9P7UPR5"/>
<feature type="compositionally biased region" description="Polar residues" evidence="1">
    <location>
        <begin position="272"/>
        <end position="283"/>
    </location>
</feature>
<feature type="region of interest" description="Disordered" evidence="1">
    <location>
        <begin position="251"/>
        <end position="358"/>
    </location>
</feature>
<accession>A0A9P7UPR5</accession>
<name>A0A9P7UPR5_9AGAR</name>
<dbReference type="GeneID" id="66080672"/>
<organism evidence="2 3">
    <name type="scientific">Marasmius oreades</name>
    <name type="common">fairy-ring Marasmius</name>
    <dbReference type="NCBI Taxonomy" id="181124"/>
    <lineage>
        <taxon>Eukaryota</taxon>
        <taxon>Fungi</taxon>
        <taxon>Dikarya</taxon>
        <taxon>Basidiomycota</taxon>
        <taxon>Agaricomycotina</taxon>
        <taxon>Agaricomycetes</taxon>
        <taxon>Agaricomycetidae</taxon>
        <taxon>Agaricales</taxon>
        <taxon>Marasmiineae</taxon>
        <taxon>Marasmiaceae</taxon>
        <taxon>Marasmius</taxon>
    </lineage>
</organism>
<dbReference type="RefSeq" id="XP_043006442.1">
    <property type="nucleotide sequence ID" value="XM_043156655.1"/>
</dbReference>
<evidence type="ECO:0000256" key="1">
    <source>
        <dbReference type="SAM" id="MobiDB-lite"/>
    </source>
</evidence>
<evidence type="ECO:0000313" key="3">
    <source>
        <dbReference type="Proteomes" id="UP001049176"/>
    </source>
</evidence>
<proteinExistence type="predicted"/>
<gene>
    <name evidence="2" type="ORF">E1B28_011597</name>
</gene>
<dbReference type="OrthoDB" id="3205748at2759"/>
<dbReference type="Proteomes" id="UP001049176">
    <property type="component" value="Chromosome 7"/>
</dbReference>